<evidence type="ECO:0000313" key="4">
    <source>
        <dbReference type="EMBL" id="MER2492884.1"/>
    </source>
</evidence>
<feature type="chain" id="PRO_5047418438" evidence="3">
    <location>
        <begin position="24"/>
        <end position="362"/>
    </location>
</feature>
<dbReference type="PANTHER" id="PTHR43772:SF2">
    <property type="entry name" value="PUTATIVE (AFU_ORTHOLOGUE AFUA_2G04480)-RELATED"/>
    <property type="match status" value="1"/>
</dbReference>
<dbReference type="EMBL" id="JBELOE010000236">
    <property type="protein sequence ID" value="MER2492884.1"/>
    <property type="molecule type" value="Genomic_DNA"/>
</dbReference>
<keyword evidence="5" id="KW-1185">Reference proteome</keyword>
<evidence type="ECO:0000256" key="1">
    <source>
        <dbReference type="ARBA" id="ARBA00022651"/>
    </source>
</evidence>
<evidence type="ECO:0000313" key="5">
    <source>
        <dbReference type="Proteomes" id="UP001467690"/>
    </source>
</evidence>
<evidence type="ECO:0000256" key="2">
    <source>
        <dbReference type="ARBA" id="ARBA00023277"/>
    </source>
</evidence>
<evidence type="ECO:0000256" key="3">
    <source>
        <dbReference type="SAM" id="SignalP"/>
    </source>
</evidence>
<dbReference type="SUPFAM" id="SSF75005">
    <property type="entry name" value="Arabinanase/levansucrase/invertase"/>
    <property type="match status" value="1"/>
</dbReference>
<dbReference type="Gene3D" id="2.115.10.20">
    <property type="entry name" value="Glycosyl hydrolase domain, family 43"/>
    <property type="match status" value="1"/>
</dbReference>
<dbReference type="GO" id="GO:0016787">
    <property type="term" value="F:hydrolase activity"/>
    <property type="evidence" value="ECO:0007669"/>
    <property type="project" value="UniProtKB-KW"/>
</dbReference>
<proteinExistence type="predicted"/>
<dbReference type="RefSeq" id="WP_221935032.1">
    <property type="nucleotide sequence ID" value="NZ_CP041660.1"/>
</dbReference>
<dbReference type="PANTHER" id="PTHR43772">
    <property type="entry name" value="ENDO-1,4-BETA-XYLANASE"/>
    <property type="match status" value="1"/>
</dbReference>
<keyword evidence="3" id="KW-0732">Signal</keyword>
<organism evidence="4 5">
    <name type="scientific">Catenovulum sediminis</name>
    <dbReference type="NCBI Taxonomy" id="1740262"/>
    <lineage>
        <taxon>Bacteria</taxon>
        <taxon>Pseudomonadati</taxon>
        <taxon>Pseudomonadota</taxon>
        <taxon>Gammaproteobacteria</taxon>
        <taxon>Alteromonadales</taxon>
        <taxon>Alteromonadaceae</taxon>
        <taxon>Catenovulum</taxon>
    </lineage>
</organism>
<comment type="caution">
    <text evidence="4">The sequence shown here is derived from an EMBL/GenBank/DDBJ whole genome shotgun (WGS) entry which is preliminary data.</text>
</comment>
<keyword evidence="1" id="KW-0624">Polysaccharide degradation</keyword>
<keyword evidence="1" id="KW-0858">Xylan degradation</keyword>
<name>A0ABV1RJ31_9ALTE</name>
<dbReference type="InterPro" id="IPR052176">
    <property type="entry name" value="Glycosyl_Hydrlase_43_Enz"/>
</dbReference>
<sequence>MSCKKLLVYLLILLATFTFKLHAVGENLHHQHALPSNLADHNIVESDFSKALKKGKRILQAENWNVWGASPIVGDDGKIHVFYSRWRGTHSRWLSHSEIAHAVADKPEGPYTVLGTVLTGRGGNKWDADTIHNPTIQKVGDKYALFFIGNNLKDASKYDGHHASTQRIGLALSDSLYGPFIRVGEDPILEISKDKKQWDSYLTTNPALLLHPNGEYWLYYKAWDRYNDQMRKMGVAIANHIEGPYIKHEKNPLVSFSHLKRQVEDAYVFIHHNKFYMVMRDMGVIHPHVGLILESDDGINWSEPMLGYRTSVEYINEEKVERMERPQILFQNGKPTHLFLALMGGKYNTSSAFIVEIDQSKF</sequence>
<keyword evidence="2" id="KW-0119">Carbohydrate metabolism</keyword>
<feature type="signal peptide" evidence="3">
    <location>
        <begin position="1"/>
        <end position="23"/>
    </location>
</feature>
<dbReference type="CDD" id="cd08994">
    <property type="entry name" value="GH43_62_32_68_117_130-like"/>
    <property type="match status" value="1"/>
</dbReference>
<keyword evidence="4" id="KW-0378">Hydrolase</keyword>
<gene>
    <name evidence="4" type="ORF">ABS311_13440</name>
</gene>
<reference evidence="4 5" key="1">
    <citation type="submission" date="2024-06" db="EMBL/GenBank/DDBJ databases">
        <authorList>
            <person name="Chen R.Y."/>
        </authorList>
    </citation>
    <scope>NUCLEOTIDE SEQUENCE [LARGE SCALE GENOMIC DNA]</scope>
    <source>
        <strain evidence="4 5">D2</strain>
    </source>
</reference>
<protein>
    <submittedName>
        <fullName evidence="4">Glycoside hydrolase family protein</fullName>
    </submittedName>
</protein>
<accession>A0ABV1RJ31</accession>
<dbReference type="InterPro" id="IPR023296">
    <property type="entry name" value="Glyco_hydro_beta-prop_sf"/>
</dbReference>
<dbReference type="Proteomes" id="UP001467690">
    <property type="component" value="Unassembled WGS sequence"/>
</dbReference>